<dbReference type="PANTHER" id="PTHR31413:SF12">
    <property type="entry name" value="AFP HOMOLOG 2"/>
    <property type="match status" value="1"/>
</dbReference>
<reference evidence="7 8" key="1">
    <citation type="submission" date="2019-04" db="EMBL/GenBank/DDBJ databases">
        <title>An improved genome assembly and genetic linkage map for asparagus bean, Vigna unguiculata ssp. sesquipedialis.</title>
        <authorList>
            <person name="Xia Q."/>
            <person name="Zhang R."/>
            <person name="Dong Y."/>
        </authorList>
    </citation>
    <scope>NUCLEOTIDE SEQUENCE [LARGE SCALE GENOMIC DNA]</scope>
    <source>
        <tissue evidence="7">Leaf</tissue>
    </source>
</reference>
<evidence type="ECO:0000256" key="3">
    <source>
        <dbReference type="ARBA" id="ARBA00023242"/>
    </source>
</evidence>
<dbReference type="Proteomes" id="UP000501690">
    <property type="component" value="Linkage Group LG5"/>
</dbReference>
<feature type="compositionally biased region" description="Basic and acidic residues" evidence="5">
    <location>
        <begin position="85"/>
        <end position="94"/>
    </location>
</feature>
<dbReference type="PANTHER" id="PTHR31413">
    <property type="entry name" value="AFP HOMOLOG 2"/>
    <property type="match status" value="1"/>
</dbReference>
<dbReference type="Pfam" id="PF16135">
    <property type="entry name" value="TDBD"/>
    <property type="match status" value="1"/>
</dbReference>
<name>A0A4D6LUJ8_VIGUN</name>
<feature type="domain" description="Tify" evidence="6">
    <location>
        <begin position="468"/>
        <end position="490"/>
    </location>
</feature>
<evidence type="ECO:0000313" key="8">
    <source>
        <dbReference type="Proteomes" id="UP000501690"/>
    </source>
</evidence>
<comment type="subcellular location">
    <subcellularLocation>
        <location evidence="1 4">Nucleus</location>
    </subcellularLocation>
</comment>
<dbReference type="InterPro" id="IPR031307">
    <property type="entry name" value="Ninja_fam"/>
</dbReference>
<dbReference type="GO" id="GO:0045892">
    <property type="term" value="P:negative regulation of DNA-templated transcription"/>
    <property type="evidence" value="ECO:0007669"/>
    <property type="project" value="TreeGrafter"/>
</dbReference>
<protein>
    <recommendedName>
        <fullName evidence="4">Ninja-family protein</fullName>
    </recommendedName>
    <alternativeName>
        <fullName evidence="4">ABI-binding protein</fullName>
    </alternativeName>
</protein>
<organism evidence="7 8">
    <name type="scientific">Vigna unguiculata</name>
    <name type="common">Cowpea</name>
    <dbReference type="NCBI Taxonomy" id="3917"/>
    <lineage>
        <taxon>Eukaryota</taxon>
        <taxon>Viridiplantae</taxon>
        <taxon>Streptophyta</taxon>
        <taxon>Embryophyta</taxon>
        <taxon>Tracheophyta</taxon>
        <taxon>Spermatophyta</taxon>
        <taxon>Magnoliopsida</taxon>
        <taxon>eudicotyledons</taxon>
        <taxon>Gunneridae</taxon>
        <taxon>Pentapetalae</taxon>
        <taxon>rosids</taxon>
        <taxon>fabids</taxon>
        <taxon>Fabales</taxon>
        <taxon>Fabaceae</taxon>
        <taxon>Papilionoideae</taxon>
        <taxon>50 kb inversion clade</taxon>
        <taxon>NPAAA clade</taxon>
        <taxon>indigoferoid/millettioid clade</taxon>
        <taxon>Phaseoleae</taxon>
        <taxon>Vigna</taxon>
    </lineage>
</organism>
<gene>
    <name evidence="7" type="ORF">DEO72_LG5g105</name>
</gene>
<evidence type="ECO:0000256" key="1">
    <source>
        <dbReference type="ARBA" id="ARBA00004123"/>
    </source>
</evidence>
<comment type="similarity">
    <text evidence="2 4">Belongs to the Ninja family.</text>
</comment>
<keyword evidence="8" id="KW-1185">Reference proteome</keyword>
<feature type="region of interest" description="Disordered" evidence="5">
    <location>
        <begin position="364"/>
        <end position="415"/>
    </location>
</feature>
<sequence length="515" mass="55254">MFDFKLRCRYLRTVACGEKNMEDESGLELSLGLSCGGSSAKPKGKNGSSSDSRAEEVGRGGKMVDDFKSMFDNAPQKPESISGTRRTDSPKPEENFFSDLSKAKEENASLNLNGRGFLVAKNSKPLETEDEKRSEAANKRKMPFDEIRSQKKHDNDVHHPDLHDRARTSHISITEDGSTAENEDVADSETENSTSRPISHHSDGSKGFIRVGSSSDAAKEVRGSADSNATEFNGQKRFNGSSEKDFKHTNMNYGASFSVQPVNMMNVSYPSSVQESNPVGAPGPQIHGVMHVMPAATGERAGAQSVNNGNLPVMFGYPPVQLPMLEDQPWGLVSRPQQLHPFVGRGPTNPAALQVISNNISEAIPYEGRPLDRSKGDGKQRVTEEGSSSQPEDAKGRSTNLRAKDIPDQSAGEGSIIDFSNIKPGLAADVKFGGCGSYPNLPWVSTSGSGPNGRTISGVTYRYSTNQVRIVCACHGSHMTPEEFVRHANEDQAAAEGNGVLGTVANGNPAASSHG</sequence>
<comment type="function">
    <text evidence="4">Acts as a negative regulator of abscisic acid (ABA) response.</text>
</comment>
<evidence type="ECO:0000256" key="4">
    <source>
        <dbReference type="RuleBase" id="RU369029"/>
    </source>
</evidence>
<evidence type="ECO:0000259" key="6">
    <source>
        <dbReference type="Pfam" id="PF16135"/>
    </source>
</evidence>
<dbReference type="AlphaFoldDB" id="A0A4D6LUJ8"/>
<keyword evidence="3 4" id="KW-0539">Nucleus</keyword>
<evidence type="ECO:0000313" key="7">
    <source>
        <dbReference type="EMBL" id="QCD92048.1"/>
    </source>
</evidence>
<feature type="compositionally biased region" description="Basic and acidic residues" evidence="5">
    <location>
        <begin position="124"/>
        <end position="167"/>
    </location>
</feature>
<dbReference type="GO" id="GO:0005634">
    <property type="term" value="C:nucleus"/>
    <property type="evidence" value="ECO:0007669"/>
    <property type="project" value="UniProtKB-SubCell"/>
</dbReference>
<evidence type="ECO:0000256" key="2">
    <source>
        <dbReference type="ARBA" id="ARBA00006081"/>
    </source>
</evidence>
<feature type="compositionally biased region" description="Polar residues" evidence="5">
    <location>
        <begin position="169"/>
        <end position="180"/>
    </location>
</feature>
<proteinExistence type="inferred from homology"/>
<dbReference type="InterPro" id="IPR032308">
    <property type="entry name" value="TDBD"/>
</dbReference>
<feature type="compositionally biased region" description="Polar residues" evidence="5">
    <location>
        <begin position="225"/>
        <end position="241"/>
    </location>
</feature>
<feature type="compositionally biased region" description="Basic and acidic residues" evidence="5">
    <location>
        <begin position="369"/>
        <end position="384"/>
    </location>
</feature>
<evidence type="ECO:0000256" key="5">
    <source>
        <dbReference type="SAM" id="MobiDB-lite"/>
    </source>
</evidence>
<accession>A0A4D6LUJ8</accession>
<feature type="region of interest" description="Disordered" evidence="5">
    <location>
        <begin position="36"/>
        <end position="96"/>
    </location>
</feature>
<feature type="region of interest" description="Disordered" evidence="5">
    <location>
        <begin position="123"/>
        <end position="245"/>
    </location>
</feature>
<feature type="compositionally biased region" description="Basic and acidic residues" evidence="5">
    <location>
        <begin position="392"/>
        <end position="407"/>
    </location>
</feature>
<feature type="compositionally biased region" description="Basic and acidic residues" evidence="5">
    <location>
        <begin position="52"/>
        <end position="69"/>
    </location>
</feature>
<dbReference type="GO" id="GO:0009867">
    <property type="term" value="P:jasmonic acid mediated signaling pathway"/>
    <property type="evidence" value="ECO:0007669"/>
    <property type="project" value="TreeGrafter"/>
</dbReference>
<dbReference type="EMBL" id="CP039349">
    <property type="protein sequence ID" value="QCD92048.1"/>
    <property type="molecule type" value="Genomic_DNA"/>
</dbReference>
<feature type="compositionally biased region" description="Acidic residues" evidence="5">
    <location>
        <begin position="181"/>
        <end position="190"/>
    </location>
</feature>